<evidence type="ECO:0000256" key="5">
    <source>
        <dbReference type="ARBA" id="ARBA00023180"/>
    </source>
</evidence>
<dbReference type="EMBL" id="OW152831">
    <property type="protein sequence ID" value="CAH2049168.1"/>
    <property type="molecule type" value="Genomic_DNA"/>
</dbReference>
<keyword evidence="4" id="KW-1015">Disulfide bond</keyword>
<dbReference type="SMART" id="SM00494">
    <property type="entry name" value="ChtBD2"/>
    <property type="match status" value="2"/>
</dbReference>
<dbReference type="InterPro" id="IPR002557">
    <property type="entry name" value="Chitin-bd_dom"/>
</dbReference>
<protein>
    <recommendedName>
        <fullName evidence="7">Chitin-binding type-2 domain-containing protein</fullName>
    </recommendedName>
</protein>
<feature type="domain" description="Chitin-binding type-2" evidence="7">
    <location>
        <begin position="16"/>
        <end position="77"/>
    </location>
</feature>
<dbReference type="Gene3D" id="2.170.140.10">
    <property type="entry name" value="Chitin binding domain"/>
    <property type="match status" value="2"/>
</dbReference>
<dbReference type="InterPro" id="IPR036508">
    <property type="entry name" value="Chitin-bd_dom_sf"/>
</dbReference>
<evidence type="ECO:0000313" key="9">
    <source>
        <dbReference type="Proteomes" id="UP000837857"/>
    </source>
</evidence>
<evidence type="ECO:0000256" key="3">
    <source>
        <dbReference type="ARBA" id="ARBA00022737"/>
    </source>
</evidence>
<evidence type="ECO:0000313" key="8">
    <source>
        <dbReference type="EMBL" id="CAH2049168.1"/>
    </source>
</evidence>
<keyword evidence="2 6" id="KW-0732">Signal</keyword>
<keyword evidence="9" id="KW-1185">Reference proteome</keyword>
<dbReference type="PANTHER" id="PTHR23301">
    <property type="entry name" value="CHITIN BINDING PERITROPHIN-A"/>
    <property type="match status" value="1"/>
</dbReference>
<dbReference type="Pfam" id="PF01607">
    <property type="entry name" value="CBM_14"/>
    <property type="match status" value="2"/>
</dbReference>
<keyword evidence="3" id="KW-0677">Repeat</keyword>
<keyword evidence="1" id="KW-0147">Chitin-binding</keyword>
<gene>
    <name evidence="8" type="ORF">IPOD504_LOCUS6649</name>
</gene>
<evidence type="ECO:0000256" key="2">
    <source>
        <dbReference type="ARBA" id="ARBA00022729"/>
    </source>
</evidence>
<dbReference type="PROSITE" id="PS50940">
    <property type="entry name" value="CHIT_BIND_II"/>
    <property type="match status" value="2"/>
</dbReference>
<keyword evidence="5" id="KW-0325">Glycoprotein</keyword>
<reference evidence="8" key="1">
    <citation type="submission" date="2022-03" db="EMBL/GenBank/DDBJ databases">
        <authorList>
            <person name="Martin H S."/>
        </authorList>
    </citation>
    <scope>NUCLEOTIDE SEQUENCE</scope>
</reference>
<dbReference type="Proteomes" id="UP000837857">
    <property type="component" value="Chromosome 19"/>
</dbReference>
<evidence type="ECO:0000259" key="7">
    <source>
        <dbReference type="PROSITE" id="PS50940"/>
    </source>
</evidence>
<evidence type="ECO:0000256" key="1">
    <source>
        <dbReference type="ARBA" id="ARBA00022669"/>
    </source>
</evidence>
<sequence>MRVIAVILLAAAAAADELCPTGQEANSEVGRLVVHSDCDKFYKCVNGEAIEMFCPDGLLFNSMFRFCDWSSNVDCGERSMPAEKVVTANIEDSPEQPNEEEVVEKTEIEFLENGCPVDPVVHWLVPDEQNCSSFYYCVWGEKVRNECPHSLHFNRNLQVCDWPQYAACTVSEAAVEITSTPSPVEES</sequence>
<feature type="signal peptide" evidence="6">
    <location>
        <begin position="1"/>
        <end position="15"/>
    </location>
</feature>
<evidence type="ECO:0000256" key="4">
    <source>
        <dbReference type="ARBA" id="ARBA00023157"/>
    </source>
</evidence>
<feature type="non-terminal residue" evidence="8">
    <location>
        <position position="187"/>
    </location>
</feature>
<feature type="chain" id="PRO_5046532074" description="Chitin-binding type-2 domain-containing protein" evidence="6">
    <location>
        <begin position="16"/>
        <end position="187"/>
    </location>
</feature>
<name>A0ABN8I882_9NEOP</name>
<proteinExistence type="predicted"/>
<feature type="domain" description="Chitin-binding type-2" evidence="7">
    <location>
        <begin position="112"/>
        <end position="170"/>
    </location>
</feature>
<accession>A0ABN8I882</accession>
<organism evidence="8 9">
    <name type="scientific">Iphiclides podalirius</name>
    <name type="common">scarce swallowtail</name>
    <dbReference type="NCBI Taxonomy" id="110791"/>
    <lineage>
        <taxon>Eukaryota</taxon>
        <taxon>Metazoa</taxon>
        <taxon>Ecdysozoa</taxon>
        <taxon>Arthropoda</taxon>
        <taxon>Hexapoda</taxon>
        <taxon>Insecta</taxon>
        <taxon>Pterygota</taxon>
        <taxon>Neoptera</taxon>
        <taxon>Endopterygota</taxon>
        <taxon>Lepidoptera</taxon>
        <taxon>Glossata</taxon>
        <taxon>Ditrysia</taxon>
        <taxon>Papilionoidea</taxon>
        <taxon>Papilionidae</taxon>
        <taxon>Papilioninae</taxon>
        <taxon>Iphiclides</taxon>
    </lineage>
</organism>
<dbReference type="SUPFAM" id="SSF57625">
    <property type="entry name" value="Invertebrate chitin-binding proteins"/>
    <property type="match status" value="2"/>
</dbReference>
<dbReference type="PANTHER" id="PTHR23301:SF0">
    <property type="entry name" value="CHITIN-BINDING TYPE-2 DOMAIN-CONTAINING PROTEIN-RELATED"/>
    <property type="match status" value="1"/>
</dbReference>
<evidence type="ECO:0000256" key="6">
    <source>
        <dbReference type="SAM" id="SignalP"/>
    </source>
</evidence>
<dbReference type="InterPro" id="IPR051940">
    <property type="entry name" value="Chitin_bind-dev_reg"/>
</dbReference>